<evidence type="ECO:0000256" key="4">
    <source>
        <dbReference type="SAM" id="MobiDB-lite"/>
    </source>
</evidence>
<evidence type="ECO:0000256" key="3">
    <source>
        <dbReference type="ARBA" id="ARBA00039793"/>
    </source>
</evidence>
<dbReference type="GO" id="GO:0008622">
    <property type="term" value="C:epsilon DNA polymerase complex"/>
    <property type="evidence" value="ECO:0007669"/>
    <property type="project" value="TreeGrafter"/>
</dbReference>
<feature type="region of interest" description="Disordered" evidence="4">
    <location>
        <begin position="89"/>
        <end position="130"/>
    </location>
</feature>
<comment type="caution">
    <text evidence="6">The sequence shown here is derived from an EMBL/GenBank/DDBJ whole genome shotgun (WGS) entry which is preliminary data.</text>
</comment>
<keyword evidence="7" id="KW-1185">Reference proteome</keyword>
<keyword evidence="2" id="KW-0539">Nucleus</keyword>
<sequence length="130" mass="14351">MAERPEDLNLPAAVVTRLMKDALPEGCNVSKEARQAVCRAASVFVLYLTSQSNALAQQSKRKTVNGADVIAALTDMEFDEFCDPLKEALEDHKSRQKNKKLSKKRKADDSEETPVAEETEEPEQQAEGGD</sequence>
<dbReference type="PANTHER" id="PTHR46172">
    <property type="entry name" value="DNA POLYMERASE EPSILON SUBUNIT 3"/>
    <property type="match status" value="1"/>
</dbReference>
<evidence type="ECO:0000313" key="6">
    <source>
        <dbReference type="EMBL" id="KAF0289162.1"/>
    </source>
</evidence>
<dbReference type="Proteomes" id="UP000440578">
    <property type="component" value="Unassembled WGS sequence"/>
</dbReference>
<dbReference type="GO" id="GO:0006974">
    <property type="term" value="P:DNA damage response"/>
    <property type="evidence" value="ECO:0007669"/>
    <property type="project" value="TreeGrafter"/>
</dbReference>
<dbReference type="GO" id="GO:0031507">
    <property type="term" value="P:heterochromatin formation"/>
    <property type="evidence" value="ECO:0007669"/>
    <property type="project" value="TreeGrafter"/>
</dbReference>
<name>A0A6A4VFA0_AMPAM</name>
<dbReference type="AlphaFoldDB" id="A0A6A4VFA0"/>
<dbReference type="InterPro" id="IPR003958">
    <property type="entry name" value="CBFA_NFYB_domain"/>
</dbReference>
<feature type="compositionally biased region" description="Acidic residues" evidence="4">
    <location>
        <begin position="109"/>
        <end position="130"/>
    </location>
</feature>
<dbReference type="CDD" id="cd22928">
    <property type="entry name" value="HFD_POLE3_DPB4"/>
    <property type="match status" value="1"/>
</dbReference>
<dbReference type="Gene3D" id="1.10.20.10">
    <property type="entry name" value="Histone, subunit A"/>
    <property type="match status" value="1"/>
</dbReference>
<dbReference type="GO" id="GO:0008623">
    <property type="term" value="C:CHRAC"/>
    <property type="evidence" value="ECO:0007669"/>
    <property type="project" value="TreeGrafter"/>
</dbReference>
<dbReference type="InterPro" id="IPR051377">
    <property type="entry name" value="DNA_Pol-Epsilon_Subunit"/>
</dbReference>
<evidence type="ECO:0000259" key="5">
    <source>
        <dbReference type="Pfam" id="PF00808"/>
    </source>
</evidence>
<dbReference type="InterPro" id="IPR009072">
    <property type="entry name" value="Histone-fold"/>
</dbReference>
<dbReference type="PANTHER" id="PTHR46172:SF1">
    <property type="entry name" value="DNA POLYMERASE EPSILON SUBUNIT 3"/>
    <property type="match status" value="1"/>
</dbReference>
<dbReference type="GO" id="GO:0046982">
    <property type="term" value="F:protein heterodimerization activity"/>
    <property type="evidence" value="ECO:0007669"/>
    <property type="project" value="InterPro"/>
</dbReference>
<protein>
    <recommendedName>
        <fullName evidence="3">DNA polymerase epsilon subunit 3</fullName>
    </recommendedName>
</protein>
<dbReference type="OrthoDB" id="1707486at2759"/>
<organism evidence="6 7">
    <name type="scientific">Amphibalanus amphitrite</name>
    <name type="common">Striped barnacle</name>
    <name type="synonym">Balanus amphitrite</name>
    <dbReference type="NCBI Taxonomy" id="1232801"/>
    <lineage>
        <taxon>Eukaryota</taxon>
        <taxon>Metazoa</taxon>
        <taxon>Ecdysozoa</taxon>
        <taxon>Arthropoda</taxon>
        <taxon>Crustacea</taxon>
        <taxon>Multicrustacea</taxon>
        <taxon>Cirripedia</taxon>
        <taxon>Thoracica</taxon>
        <taxon>Thoracicalcarea</taxon>
        <taxon>Balanomorpha</taxon>
        <taxon>Balanoidea</taxon>
        <taxon>Balanidae</taxon>
        <taxon>Amphibalaninae</taxon>
        <taxon>Amphibalanus</taxon>
    </lineage>
</organism>
<feature type="domain" description="Transcription factor CBF/NF-Y/archaeal histone" evidence="5">
    <location>
        <begin position="9"/>
        <end position="73"/>
    </location>
</feature>
<feature type="compositionally biased region" description="Basic residues" evidence="4">
    <location>
        <begin position="94"/>
        <end position="105"/>
    </location>
</feature>
<evidence type="ECO:0000256" key="2">
    <source>
        <dbReference type="ARBA" id="ARBA00023242"/>
    </source>
</evidence>
<evidence type="ECO:0000256" key="1">
    <source>
        <dbReference type="ARBA" id="ARBA00004123"/>
    </source>
</evidence>
<dbReference type="SUPFAM" id="SSF47113">
    <property type="entry name" value="Histone-fold"/>
    <property type="match status" value="1"/>
</dbReference>
<accession>A0A6A4VFA0</accession>
<dbReference type="GO" id="GO:0031490">
    <property type="term" value="F:chromatin DNA binding"/>
    <property type="evidence" value="ECO:0007669"/>
    <property type="project" value="TreeGrafter"/>
</dbReference>
<evidence type="ECO:0000313" key="7">
    <source>
        <dbReference type="Proteomes" id="UP000440578"/>
    </source>
</evidence>
<reference evidence="6 7" key="1">
    <citation type="submission" date="2019-07" db="EMBL/GenBank/DDBJ databases">
        <title>Draft genome assembly of a fouling barnacle, Amphibalanus amphitrite (Darwin, 1854): The first reference genome for Thecostraca.</title>
        <authorList>
            <person name="Kim W."/>
        </authorList>
    </citation>
    <scope>NUCLEOTIDE SEQUENCE [LARGE SCALE GENOMIC DNA]</scope>
    <source>
        <strain evidence="6">SNU_AA5</strain>
        <tissue evidence="6">Soma without cirri and trophi</tissue>
    </source>
</reference>
<proteinExistence type="predicted"/>
<dbReference type="GO" id="GO:0006272">
    <property type="term" value="P:leading strand elongation"/>
    <property type="evidence" value="ECO:0007669"/>
    <property type="project" value="TreeGrafter"/>
</dbReference>
<dbReference type="EMBL" id="VIIS01002057">
    <property type="protein sequence ID" value="KAF0289162.1"/>
    <property type="molecule type" value="Genomic_DNA"/>
</dbReference>
<gene>
    <name evidence="6" type="primary">POLE3</name>
    <name evidence="6" type="ORF">FJT64_012521</name>
</gene>
<comment type="subcellular location">
    <subcellularLocation>
        <location evidence="1">Nucleus</location>
    </subcellularLocation>
</comment>
<dbReference type="Pfam" id="PF00808">
    <property type="entry name" value="CBFD_NFYB_HMF"/>
    <property type="match status" value="1"/>
</dbReference>